<name>A0ABU0J8E0_9HYPH</name>
<keyword evidence="4" id="KW-0997">Cell inner membrane</keyword>
<proteinExistence type="inferred from homology"/>
<dbReference type="Pfam" id="PF25876">
    <property type="entry name" value="HH_MFP_RND"/>
    <property type="match status" value="1"/>
</dbReference>
<evidence type="ECO:0000259" key="8">
    <source>
        <dbReference type="Pfam" id="PF25944"/>
    </source>
</evidence>
<comment type="caution">
    <text evidence="10">The sequence shown here is derived from an EMBL/GenBank/DDBJ whole genome shotgun (WGS) entry which is preliminary data.</text>
</comment>
<dbReference type="PANTHER" id="PTHR30469">
    <property type="entry name" value="MULTIDRUG RESISTANCE PROTEIN MDTA"/>
    <property type="match status" value="1"/>
</dbReference>
<comment type="subcellular location">
    <subcellularLocation>
        <location evidence="1">Cell membrane</location>
    </subcellularLocation>
</comment>
<dbReference type="Gene3D" id="1.10.287.470">
    <property type="entry name" value="Helix hairpin bin"/>
    <property type="match status" value="1"/>
</dbReference>
<evidence type="ECO:0000256" key="5">
    <source>
        <dbReference type="ARBA" id="ARBA00023136"/>
    </source>
</evidence>
<dbReference type="SUPFAM" id="SSF111369">
    <property type="entry name" value="HlyD-like secretion proteins"/>
    <property type="match status" value="1"/>
</dbReference>
<dbReference type="InterPro" id="IPR058625">
    <property type="entry name" value="MdtA-like_BSH"/>
</dbReference>
<dbReference type="RefSeq" id="WP_307274604.1">
    <property type="nucleotide sequence ID" value="NZ_JAUSVX010000006.1"/>
</dbReference>
<evidence type="ECO:0000313" key="11">
    <source>
        <dbReference type="Proteomes" id="UP001242480"/>
    </source>
</evidence>
<dbReference type="InterPro" id="IPR058624">
    <property type="entry name" value="MdtA-like_HH"/>
</dbReference>
<evidence type="ECO:0000259" key="7">
    <source>
        <dbReference type="Pfam" id="PF25917"/>
    </source>
</evidence>
<dbReference type="PANTHER" id="PTHR30469:SF12">
    <property type="entry name" value="MULTIDRUG RESISTANCE PROTEIN MDTA"/>
    <property type="match status" value="1"/>
</dbReference>
<dbReference type="EMBL" id="JAUSVX010000006">
    <property type="protein sequence ID" value="MDQ0470542.1"/>
    <property type="molecule type" value="Genomic_DNA"/>
</dbReference>
<dbReference type="Proteomes" id="UP001242480">
    <property type="component" value="Unassembled WGS sequence"/>
</dbReference>
<organism evidence="10 11">
    <name type="scientific">Labrys wisconsinensis</name>
    <dbReference type="NCBI Taxonomy" id="425677"/>
    <lineage>
        <taxon>Bacteria</taxon>
        <taxon>Pseudomonadati</taxon>
        <taxon>Pseudomonadota</taxon>
        <taxon>Alphaproteobacteria</taxon>
        <taxon>Hyphomicrobiales</taxon>
        <taxon>Xanthobacteraceae</taxon>
        <taxon>Labrys</taxon>
    </lineage>
</organism>
<reference evidence="10 11" key="1">
    <citation type="submission" date="2023-07" db="EMBL/GenBank/DDBJ databases">
        <title>Genomic Encyclopedia of Type Strains, Phase IV (KMG-IV): sequencing the most valuable type-strain genomes for metagenomic binning, comparative biology and taxonomic classification.</title>
        <authorList>
            <person name="Goeker M."/>
        </authorList>
    </citation>
    <scope>NUCLEOTIDE SEQUENCE [LARGE SCALE GENOMIC DNA]</scope>
    <source>
        <strain evidence="10 11">DSM 19619</strain>
    </source>
</reference>
<evidence type="ECO:0000259" key="9">
    <source>
        <dbReference type="Pfam" id="PF25989"/>
    </source>
</evidence>
<dbReference type="Gene3D" id="2.40.30.170">
    <property type="match status" value="1"/>
</dbReference>
<dbReference type="InterPro" id="IPR058626">
    <property type="entry name" value="MdtA-like_b-barrel"/>
</dbReference>
<dbReference type="Pfam" id="PF25944">
    <property type="entry name" value="Beta-barrel_RND"/>
    <property type="match status" value="1"/>
</dbReference>
<keyword evidence="5" id="KW-0472">Membrane</keyword>
<keyword evidence="11" id="KW-1185">Reference proteome</keyword>
<feature type="domain" description="Multidrug resistance protein MdtA-like beta-barrel" evidence="8">
    <location>
        <begin position="225"/>
        <end position="306"/>
    </location>
</feature>
<feature type="domain" description="YknX-like C-terminal permuted SH3-like" evidence="9">
    <location>
        <begin position="313"/>
        <end position="379"/>
    </location>
</feature>
<evidence type="ECO:0000256" key="1">
    <source>
        <dbReference type="ARBA" id="ARBA00004236"/>
    </source>
</evidence>
<comment type="similarity">
    <text evidence="2">Belongs to the membrane fusion protein (MFP) (TC 8.A.1) family.</text>
</comment>
<evidence type="ECO:0000256" key="4">
    <source>
        <dbReference type="ARBA" id="ARBA00022519"/>
    </source>
</evidence>
<protein>
    <submittedName>
        <fullName evidence="10">Multidrug efflux system membrane fusion protein</fullName>
    </submittedName>
</protein>
<keyword evidence="3" id="KW-1003">Cell membrane</keyword>
<feature type="domain" description="Multidrug resistance protein MdtA-like alpha-helical hairpin" evidence="6">
    <location>
        <begin position="118"/>
        <end position="187"/>
    </location>
</feature>
<dbReference type="Pfam" id="PF25989">
    <property type="entry name" value="YknX_C"/>
    <property type="match status" value="1"/>
</dbReference>
<evidence type="ECO:0000259" key="6">
    <source>
        <dbReference type="Pfam" id="PF25876"/>
    </source>
</evidence>
<dbReference type="Gene3D" id="2.40.420.20">
    <property type="match status" value="1"/>
</dbReference>
<evidence type="ECO:0000256" key="3">
    <source>
        <dbReference type="ARBA" id="ARBA00022475"/>
    </source>
</evidence>
<accession>A0ABU0J8E0</accession>
<evidence type="ECO:0000256" key="2">
    <source>
        <dbReference type="ARBA" id="ARBA00009477"/>
    </source>
</evidence>
<gene>
    <name evidence="10" type="ORF">QO011_003561</name>
</gene>
<sequence>MDRGTQAARPRRRGWSVPVIALALAAAAAAGFHVWNPAGRSAVAPAAPAAAIPVTLGKATVRDLPNTRSGVGSVTPLRVVDVKARVDGQVQRLAFVEGSDVKAGDSLASIDPRPYQAQLAQAQAAYQKDTAQLVNARADNSRANRLITSGAGTVQAADTTKSQVAVLEAAIAGDQAVIDMARLNLGFAEVTAPIAGRVGLRQVDEGAIVHAGDASGIVTITQMSPIAVVFSLPQDDLPDVIAGQGQGELPVAVDSRDGSRHLADGRLTVIDSQVDGATGMIKLKAEFANDGRSLWPGELVTARVLVRTDRNATVVPSGAVQNGQTGSYVFTVKPDGTVAVAPVRTGRTVDGDTALLSGVAPGQEVVLDGQSRLTEGARVVAVTADAAPPSGNAGAPK</sequence>
<dbReference type="NCBIfam" id="TIGR01730">
    <property type="entry name" value="RND_mfp"/>
    <property type="match status" value="1"/>
</dbReference>
<dbReference type="InterPro" id="IPR006143">
    <property type="entry name" value="RND_pump_MFP"/>
</dbReference>
<evidence type="ECO:0000313" key="10">
    <source>
        <dbReference type="EMBL" id="MDQ0470542.1"/>
    </source>
</evidence>
<dbReference type="InterPro" id="IPR058637">
    <property type="entry name" value="YknX-like_C"/>
</dbReference>
<dbReference type="Gene3D" id="2.40.50.100">
    <property type="match status" value="1"/>
</dbReference>
<feature type="domain" description="Multidrug resistance protein MdtA-like barrel-sandwich hybrid" evidence="7">
    <location>
        <begin position="78"/>
        <end position="221"/>
    </location>
</feature>
<dbReference type="Pfam" id="PF25917">
    <property type="entry name" value="BSH_RND"/>
    <property type="match status" value="1"/>
</dbReference>